<dbReference type="SUPFAM" id="SSF48295">
    <property type="entry name" value="TrpR-like"/>
    <property type="match status" value="1"/>
</dbReference>
<reference evidence="1 2" key="1">
    <citation type="journal article" date="2013" name="Genome Announc.">
        <title>Complete genome sequence of Clostridium stercorarium subsp. stercorarium strain DSM 8532, a thermophilic degrader of plant cell wall fibers.</title>
        <authorList>
            <person name="Poehlein A."/>
            <person name="Zverlov V.V."/>
            <person name="Daniel R."/>
            <person name="Schwarz W.H."/>
            <person name="Liebl W."/>
        </authorList>
    </citation>
    <scope>NUCLEOTIDE SEQUENCE [LARGE SCALE GENOMIC DNA]</scope>
    <source>
        <strain evidence="2">ATCC 35414 / DSM 8532 / NCIMB 11754</strain>
    </source>
</reference>
<dbReference type="InterPro" id="IPR038116">
    <property type="entry name" value="TrpR-like_sf"/>
</dbReference>
<dbReference type="NCBIfam" id="TIGR02531">
    <property type="entry name" value="yecD_yerC"/>
    <property type="match status" value="1"/>
</dbReference>
<dbReference type="STRING" id="1121335.Cst_c06690"/>
<gene>
    <name evidence="1" type="ordered locus">Cst_c06690</name>
</gene>
<keyword evidence="2" id="KW-1185">Reference proteome</keyword>
<dbReference type="InterPro" id="IPR013368">
    <property type="entry name" value="YecD_YerC"/>
</dbReference>
<dbReference type="GO" id="GO:0043565">
    <property type="term" value="F:sequence-specific DNA binding"/>
    <property type="evidence" value="ECO:0007669"/>
    <property type="project" value="InterPro"/>
</dbReference>
<dbReference type="InterPro" id="IPR000831">
    <property type="entry name" value="Trp_repress"/>
</dbReference>
<dbReference type="EMBL" id="CP004044">
    <property type="protein sequence ID" value="AGC67684.1"/>
    <property type="molecule type" value="Genomic_DNA"/>
</dbReference>
<dbReference type="KEGG" id="csd:Clst_0637"/>
<dbReference type="PATRIC" id="fig|1121335.3.peg.648"/>
<accession>L7VM40</accession>
<evidence type="ECO:0000313" key="2">
    <source>
        <dbReference type="Proteomes" id="UP000011220"/>
    </source>
</evidence>
<protein>
    <submittedName>
        <fullName evidence="1">TrpR like protein, YerC/YecD</fullName>
    </submittedName>
</protein>
<dbReference type="Gene3D" id="1.10.1270.10">
    <property type="entry name" value="TrpR-like"/>
    <property type="match status" value="1"/>
</dbReference>
<dbReference type="AlphaFoldDB" id="L7VM40"/>
<dbReference type="PANTHER" id="PTHR40080">
    <property type="entry name" value="LMO1763 PROTEIN"/>
    <property type="match status" value="1"/>
</dbReference>
<sequence>MINSAALLKCFVLNFCVSDGVIFLNSKLRSELVDKLFEAILLLRNKEECYSFFEDIGTVSEIKAFAQRLEVAKMLDAGKTYREIHEKTGASEATISRVSRALNYGADGYRLILERLKEIERSGKKD</sequence>
<name>L7VM40_THES1</name>
<dbReference type="PANTHER" id="PTHR40080:SF1">
    <property type="entry name" value="TRPR-LIKE PROTEIN YERC_YECD"/>
    <property type="match status" value="1"/>
</dbReference>
<dbReference type="eggNOG" id="COG4496">
    <property type="taxonomic scope" value="Bacteria"/>
</dbReference>
<organism evidence="1 2">
    <name type="scientific">Thermoclostridium stercorarium (strain ATCC 35414 / DSM 8532 / NCIMB 11754)</name>
    <name type="common">Clostridium stercorarium</name>
    <dbReference type="NCBI Taxonomy" id="1121335"/>
    <lineage>
        <taxon>Bacteria</taxon>
        <taxon>Bacillati</taxon>
        <taxon>Bacillota</taxon>
        <taxon>Clostridia</taxon>
        <taxon>Eubacteriales</taxon>
        <taxon>Oscillospiraceae</taxon>
        <taxon>Thermoclostridium</taxon>
    </lineage>
</organism>
<dbReference type="KEGG" id="css:Cst_c06690"/>
<dbReference type="GO" id="GO:0003700">
    <property type="term" value="F:DNA-binding transcription factor activity"/>
    <property type="evidence" value="ECO:0007669"/>
    <property type="project" value="InterPro"/>
</dbReference>
<proteinExistence type="predicted"/>
<dbReference type="InterPro" id="IPR010921">
    <property type="entry name" value="Trp_repressor/repl_initiator"/>
</dbReference>
<evidence type="ECO:0000313" key="1">
    <source>
        <dbReference type="EMBL" id="AGC67684.1"/>
    </source>
</evidence>
<dbReference type="Pfam" id="PF01371">
    <property type="entry name" value="Trp_repressor"/>
    <property type="match status" value="1"/>
</dbReference>
<dbReference type="Proteomes" id="UP000011220">
    <property type="component" value="Chromosome"/>
</dbReference>